<accession>A0A915K856</accession>
<proteinExistence type="predicted"/>
<keyword evidence="1" id="KW-1185">Reference proteome</keyword>
<dbReference type="AlphaFoldDB" id="A0A915K856"/>
<dbReference type="WBParaSite" id="nRc.2.0.1.t34544-RA">
    <property type="protein sequence ID" value="nRc.2.0.1.t34544-RA"/>
    <property type="gene ID" value="nRc.2.0.1.g34544"/>
</dbReference>
<protein>
    <submittedName>
        <fullName evidence="2">Uncharacterized protein</fullName>
    </submittedName>
</protein>
<organism evidence="1 2">
    <name type="scientific">Romanomermis culicivorax</name>
    <name type="common">Nematode worm</name>
    <dbReference type="NCBI Taxonomy" id="13658"/>
    <lineage>
        <taxon>Eukaryota</taxon>
        <taxon>Metazoa</taxon>
        <taxon>Ecdysozoa</taxon>
        <taxon>Nematoda</taxon>
        <taxon>Enoplea</taxon>
        <taxon>Dorylaimia</taxon>
        <taxon>Mermithida</taxon>
        <taxon>Mermithoidea</taxon>
        <taxon>Mermithidae</taxon>
        <taxon>Romanomermis</taxon>
    </lineage>
</organism>
<name>A0A915K856_ROMCU</name>
<evidence type="ECO:0000313" key="1">
    <source>
        <dbReference type="Proteomes" id="UP000887565"/>
    </source>
</evidence>
<evidence type="ECO:0000313" key="2">
    <source>
        <dbReference type="WBParaSite" id="nRc.2.0.1.t34544-RA"/>
    </source>
</evidence>
<dbReference type="Proteomes" id="UP000887565">
    <property type="component" value="Unplaced"/>
</dbReference>
<sequence>MLPDTKLIGGQKYRRPKISEAKNIGGQKMHLNKIANSLWLTVADVSYHRPVAGDSAGSGINDSDIIRSEKTVRCNMSDYVNSPTFFNLDDELVRSQIAKCPDLVSLQNISYKMSTLTEGRVHERKLVHECCLWRELCRCQNGYHKTGQ</sequence>
<reference evidence="2" key="1">
    <citation type="submission" date="2022-11" db="UniProtKB">
        <authorList>
            <consortium name="WormBaseParasite"/>
        </authorList>
    </citation>
    <scope>IDENTIFICATION</scope>
</reference>